<comment type="subcellular location">
    <subcellularLocation>
        <location evidence="1">Cell membrane</location>
        <topology evidence="1">Multi-pass membrane protein</topology>
    </subcellularLocation>
</comment>
<dbReference type="Gene3D" id="6.10.250.2080">
    <property type="match status" value="1"/>
</dbReference>
<evidence type="ECO:0000256" key="3">
    <source>
        <dbReference type="ARBA" id="ARBA00021622"/>
    </source>
</evidence>
<dbReference type="SUPFAM" id="SSF160544">
    <property type="entry name" value="EscU C-terminal domain-like"/>
    <property type="match status" value="1"/>
</dbReference>
<evidence type="ECO:0000313" key="13">
    <source>
        <dbReference type="EMBL" id="SHE94178.1"/>
    </source>
</evidence>
<sequence>MKLQLFAEERTEKATPKKRHEVKKKGQVFQSKDLTAAAIILVSILAINAMLPFILVTTENFIKDILTTYIVNSHDLYTVANLQKFFTFILGAVAKIVVPIIILIAATGLLLTYGQVGFVFTGETLGFKLERINPVEGFKRIFSMRGIVELIKALLKTTLIGYMLYSTIRLQINKLPQLLDMSVIDIMNYLMRALVDIGLKSGMLILAISVLDYLYQWWDFERSIKMTKQEIKDEIKEMEGNPQIKSKIREKQRKMALKRMMSEVPKADVVITNPTHYAVALKYDISVASAPVVVAKGVDFLAQRIKEEAQKNHVPIVENRELARNLYNMVDVGDMIPEELYYAVAEVLAFVYSINRDKKVRG</sequence>
<dbReference type="GO" id="GO:0009306">
    <property type="term" value="P:protein secretion"/>
    <property type="evidence" value="ECO:0007669"/>
    <property type="project" value="InterPro"/>
</dbReference>
<dbReference type="NCBIfam" id="TIGR00328">
    <property type="entry name" value="flhB"/>
    <property type="match status" value="1"/>
</dbReference>
<dbReference type="GO" id="GO:0005886">
    <property type="term" value="C:plasma membrane"/>
    <property type="evidence" value="ECO:0007669"/>
    <property type="project" value="UniProtKB-SubCell"/>
</dbReference>
<dbReference type="InterPro" id="IPR006136">
    <property type="entry name" value="FlhB"/>
</dbReference>
<evidence type="ECO:0000256" key="11">
    <source>
        <dbReference type="ARBA" id="ARBA00023225"/>
    </source>
</evidence>
<evidence type="ECO:0000256" key="8">
    <source>
        <dbReference type="ARBA" id="ARBA00022927"/>
    </source>
</evidence>
<dbReference type="FunFam" id="3.40.1690.10:FF:000001">
    <property type="entry name" value="Flagellar biosynthetic protein FlhB"/>
    <property type="match status" value="1"/>
</dbReference>
<dbReference type="Pfam" id="PF01312">
    <property type="entry name" value="Bac_export_2"/>
    <property type="match status" value="1"/>
</dbReference>
<name>A0A1M4XLB3_9THEO</name>
<keyword evidence="13" id="KW-0966">Cell projection</keyword>
<dbReference type="STRING" id="1121256.SAMN02746089_01044"/>
<dbReference type="Proteomes" id="UP000184088">
    <property type="component" value="Unassembled WGS sequence"/>
</dbReference>
<evidence type="ECO:0000256" key="4">
    <source>
        <dbReference type="ARBA" id="ARBA00022448"/>
    </source>
</evidence>
<evidence type="ECO:0000256" key="9">
    <source>
        <dbReference type="ARBA" id="ARBA00022989"/>
    </source>
</evidence>
<dbReference type="PRINTS" id="PR00950">
    <property type="entry name" value="TYPE3IMSPROT"/>
</dbReference>
<feature type="transmembrane region" description="Helical" evidence="12">
    <location>
        <begin position="34"/>
        <end position="56"/>
    </location>
</feature>
<dbReference type="InterPro" id="IPR006135">
    <property type="entry name" value="T3SS_substrate_exporter"/>
</dbReference>
<evidence type="ECO:0000256" key="6">
    <source>
        <dbReference type="ARBA" id="ARBA00022692"/>
    </source>
</evidence>
<proteinExistence type="inferred from homology"/>
<dbReference type="RefSeq" id="WP_073342331.1">
    <property type="nucleotide sequence ID" value="NZ_FQVH01000008.1"/>
</dbReference>
<keyword evidence="14" id="KW-1185">Reference proteome</keyword>
<dbReference type="EMBL" id="FQVH01000008">
    <property type="protein sequence ID" value="SHE94178.1"/>
    <property type="molecule type" value="Genomic_DNA"/>
</dbReference>
<evidence type="ECO:0000256" key="10">
    <source>
        <dbReference type="ARBA" id="ARBA00023136"/>
    </source>
</evidence>
<accession>A0A1M4XLB3</accession>
<keyword evidence="9 12" id="KW-1133">Transmembrane helix</keyword>
<keyword evidence="5 12" id="KW-1003">Cell membrane</keyword>
<evidence type="ECO:0000256" key="2">
    <source>
        <dbReference type="ARBA" id="ARBA00010690"/>
    </source>
</evidence>
<keyword evidence="8 12" id="KW-0653">Protein transport</keyword>
<dbReference type="GO" id="GO:0044780">
    <property type="term" value="P:bacterial-type flagellum assembly"/>
    <property type="evidence" value="ECO:0007669"/>
    <property type="project" value="InterPro"/>
</dbReference>
<keyword evidence="4 12" id="KW-0813">Transport</keyword>
<evidence type="ECO:0000256" key="5">
    <source>
        <dbReference type="ARBA" id="ARBA00022475"/>
    </source>
</evidence>
<dbReference type="PANTHER" id="PTHR30531:SF12">
    <property type="entry name" value="FLAGELLAR BIOSYNTHETIC PROTEIN FLHB"/>
    <property type="match status" value="1"/>
</dbReference>
<keyword evidence="7 12" id="KW-1005">Bacterial flagellum biogenesis</keyword>
<evidence type="ECO:0000256" key="12">
    <source>
        <dbReference type="RuleBase" id="RU364091"/>
    </source>
</evidence>
<dbReference type="OrthoDB" id="9807950at2"/>
<gene>
    <name evidence="12" type="primary">flhB</name>
    <name evidence="13" type="ORF">SAMN02746089_01044</name>
</gene>
<reference evidence="13 14" key="1">
    <citation type="submission" date="2016-11" db="EMBL/GenBank/DDBJ databases">
        <authorList>
            <person name="Jaros S."/>
            <person name="Januszkiewicz K."/>
            <person name="Wedrychowicz H."/>
        </authorList>
    </citation>
    <scope>NUCLEOTIDE SEQUENCE [LARGE SCALE GENOMIC DNA]</scope>
    <source>
        <strain evidence="13 14">DSM 17918</strain>
    </source>
</reference>
<keyword evidence="6 12" id="KW-0812">Transmembrane</keyword>
<keyword evidence="10 12" id="KW-0472">Membrane</keyword>
<comment type="caution">
    <text evidence="12">Lacks conserved residue(s) required for the propagation of feature annotation.</text>
</comment>
<feature type="transmembrane region" description="Helical" evidence="12">
    <location>
        <begin position="85"/>
        <end position="111"/>
    </location>
</feature>
<evidence type="ECO:0000256" key="1">
    <source>
        <dbReference type="ARBA" id="ARBA00004651"/>
    </source>
</evidence>
<organism evidence="13 14">
    <name type="scientific">Caldanaerobius fijiensis DSM 17918</name>
    <dbReference type="NCBI Taxonomy" id="1121256"/>
    <lineage>
        <taxon>Bacteria</taxon>
        <taxon>Bacillati</taxon>
        <taxon>Bacillota</taxon>
        <taxon>Clostridia</taxon>
        <taxon>Thermoanaerobacterales</taxon>
        <taxon>Thermoanaerobacteraceae</taxon>
        <taxon>Caldanaerobius</taxon>
    </lineage>
</organism>
<keyword evidence="13" id="KW-0969">Cilium</keyword>
<comment type="similarity">
    <text evidence="2 12">Belongs to the type III secretion exporter family.</text>
</comment>
<keyword evidence="11 12" id="KW-1006">Bacterial flagellum protein export</keyword>
<keyword evidence="13" id="KW-0282">Flagellum</keyword>
<dbReference type="PANTHER" id="PTHR30531">
    <property type="entry name" value="FLAGELLAR BIOSYNTHETIC PROTEIN FLHB"/>
    <property type="match status" value="1"/>
</dbReference>
<dbReference type="Gene3D" id="3.40.1690.10">
    <property type="entry name" value="secretion proteins EscU"/>
    <property type="match status" value="1"/>
</dbReference>
<protein>
    <recommendedName>
        <fullName evidence="3 12">Flagellar biosynthetic protein FlhB</fullName>
    </recommendedName>
</protein>
<evidence type="ECO:0000256" key="7">
    <source>
        <dbReference type="ARBA" id="ARBA00022795"/>
    </source>
</evidence>
<dbReference type="AlphaFoldDB" id="A0A1M4XLB3"/>
<evidence type="ECO:0000313" key="14">
    <source>
        <dbReference type="Proteomes" id="UP000184088"/>
    </source>
</evidence>
<comment type="function">
    <text evidence="12">Required for formation of the rod structure in the basal body of the flagellar apparatus. Together with FliI and FliH, may constitute the export apparatus of flagellin.</text>
</comment>
<dbReference type="InterPro" id="IPR029025">
    <property type="entry name" value="T3SS_substrate_exporter_C"/>
</dbReference>